<protein>
    <submittedName>
        <fullName evidence="4">GNAT family N-acetyltransferase</fullName>
    </submittedName>
</protein>
<dbReference type="CDD" id="cd04301">
    <property type="entry name" value="NAT_SF"/>
    <property type="match status" value="1"/>
</dbReference>
<dbReference type="Pfam" id="PF00583">
    <property type="entry name" value="Acetyltransf_1"/>
    <property type="match status" value="1"/>
</dbReference>
<sequence length="145" mass="16960">MTDNLSLVRADQGQIEYVRQKLIEYNARHVADELKSVYEPIHLILKNEQGDIVAGLLSCLCWNWVEVDILWVDEPYRHQGYGTRLLQAIEDTARSKGADFLKLNTFGFQAPEFYKKHGFQLLFEIDNAPRGSRHYYFMKPLRPVE</sequence>
<dbReference type="SUPFAM" id="SSF55729">
    <property type="entry name" value="Acyl-CoA N-acyltransferases (Nat)"/>
    <property type="match status" value="1"/>
</dbReference>
<dbReference type="PROSITE" id="PS51186">
    <property type="entry name" value="GNAT"/>
    <property type="match status" value="1"/>
</dbReference>
<gene>
    <name evidence="4" type="ORF">IDH45_31065</name>
</gene>
<dbReference type="EMBL" id="JACXJA010000058">
    <property type="protein sequence ID" value="MBD2866422.1"/>
    <property type="molecule type" value="Genomic_DNA"/>
</dbReference>
<evidence type="ECO:0000259" key="3">
    <source>
        <dbReference type="PROSITE" id="PS51186"/>
    </source>
</evidence>
<dbReference type="PANTHER" id="PTHR42919">
    <property type="entry name" value="N-ALPHA-ACETYLTRANSFERASE"/>
    <property type="match status" value="1"/>
</dbReference>
<evidence type="ECO:0000256" key="2">
    <source>
        <dbReference type="ARBA" id="ARBA00023315"/>
    </source>
</evidence>
<comment type="caution">
    <text evidence="4">The sequence shown here is derived from an EMBL/GenBank/DDBJ whole genome shotgun (WGS) entry which is preliminary data.</text>
</comment>
<keyword evidence="1" id="KW-0808">Transferase</keyword>
<name>A0A927CGZ7_9BACL</name>
<keyword evidence="5" id="KW-1185">Reference proteome</keyword>
<accession>A0A927CGZ7</accession>
<evidence type="ECO:0000256" key="1">
    <source>
        <dbReference type="ARBA" id="ARBA00022679"/>
    </source>
</evidence>
<dbReference type="PANTHER" id="PTHR42919:SF8">
    <property type="entry name" value="N-ALPHA-ACETYLTRANSFERASE 50"/>
    <property type="match status" value="1"/>
</dbReference>
<feature type="domain" description="N-acetyltransferase" evidence="3">
    <location>
        <begin position="5"/>
        <end position="142"/>
    </location>
</feature>
<proteinExistence type="predicted"/>
<keyword evidence="2" id="KW-0012">Acyltransferase</keyword>
<dbReference type="InterPro" id="IPR016181">
    <property type="entry name" value="Acyl_CoA_acyltransferase"/>
</dbReference>
<dbReference type="Proteomes" id="UP000639396">
    <property type="component" value="Unassembled WGS sequence"/>
</dbReference>
<organism evidence="4 5">
    <name type="scientific">Paenibacillus oceani</name>
    <dbReference type="NCBI Taxonomy" id="2772510"/>
    <lineage>
        <taxon>Bacteria</taxon>
        <taxon>Bacillati</taxon>
        <taxon>Bacillota</taxon>
        <taxon>Bacilli</taxon>
        <taxon>Bacillales</taxon>
        <taxon>Paenibacillaceae</taxon>
        <taxon>Paenibacillus</taxon>
    </lineage>
</organism>
<dbReference type="InterPro" id="IPR051556">
    <property type="entry name" value="N-term/lysine_N-AcTrnsfr"/>
</dbReference>
<evidence type="ECO:0000313" key="5">
    <source>
        <dbReference type="Proteomes" id="UP000639396"/>
    </source>
</evidence>
<reference evidence="4" key="1">
    <citation type="submission" date="2020-09" db="EMBL/GenBank/DDBJ databases">
        <title>A novel bacterium of genus Paenibacillus, isolated from South China Sea.</title>
        <authorList>
            <person name="Huang H."/>
            <person name="Mo K."/>
            <person name="Hu Y."/>
        </authorList>
    </citation>
    <scope>NUCLEOTIDE SEQUENCE</scope>
    <source>
        <strain evidence="4">IB182363</strain>
    </source>
</reference>
<dbReference type="GO" id="GO:0016747">
    <property type="term" value="F:acyltransferase activity, transferring groups other than amino-acyl groups"/>
    <property type="evidence" value="ECO:0007669"/>
    <property type="project" value="InterPro"/>
</dbReference>
<dbReference type="Gene3D" id="3.40.630.30">
    <property type="match status" value="1"/>
</dbReference>
<evidence type="ECO:0000313" key="4">
    <source>
        <dbReference type="EMBL" id="MBD2866422.1"/>
    </source>
</evidence>
<dbReference type="AlphaFoldDB" id="A0A927CGZ7"/>
<dbReference type="RefSeq" id="WP_190932036.1">
    <property type="nucleotide sequence ID" value="NZ_JACXJA010000058.1"/>
</dbReference>
<dbReference type="InterPro" id="IPR000182">
    <property type="entry name" value="GNAT_dom"/>
</dbReference>